<name>A0A2A9NHR2_9AGAR</name>
<organism evidence="2 3">
    <name type="scientific">Amanita thiersii Skay4041</name>
    <dbReference type="NCBI Taxonomy" id="703135"/>
    <lineage>
        <taxon>Eukaryota</taxon>
        <taxon>Fungi</taxon>
        <taxon>Dikarya</taxon>
        <taxon>Basidiomycota</taxon>
        <taxon>Agaricomycotina</taxon>
        <taxon>Agaricomycetes</taxon>
        <taxon>Agaricomycetidae</taxon>
        <taxon>Agaricales</taxon>
        <taxon>Pluteineae</taxon>
        <taxon>Amanitaceae</taxon>
        <taxon>Amanita</taxon>
    </lineage>
</organism>
<accession>A0A2A9NHR2</accession>
<evidence type="ECO:0000313" key="3">
    <source>
        <dbReference type="Proteomes" id="UP000242287"/>
    </source>
</evidence>
<reference evidence="2 3" key="1">
    <citation type="submission" date="2014-02" db="EMBL/GenBank/DDBJ databases">
        <title>Transposable element dynamics among asymbiotic and ectomycorrhizal Amanita fungi.</title>
        <authorList>
            <consortium name="DOE Joint Genome Institute"/>
            <person name="Hess J."/>
            <person name="Skrede I."/>
            <person name="Wolfe B."/>
            <person name="LaButti K."/>
            <person name="Ohm R.A."/>
            <person name="Grigoriev I.V."/>
            <person name="Pringle A."/>
        </authorList>
    </citation>
    <scope>NUCLEOTIDE SEQUENCE [LARGE SCALE GENOMIC DNA]</scope>
    <source>
        <strain evidence="2 3">SKay4041</strain>
    </source>
</reference>
<protein>
    <submittedName>
        <fullName evidence="2">Uncharacterized protein</fullName>
    </submittedName>
</protein>
<keyword evidence="3" id="KW-1185">Reference proteome</keyword>
<feature type="region of interest" description="Disordered" evidence="1">
    <location>
        <begin position="1"/>
        <end position="20"/>
    </location>
</feature>
<proteinExistence type="predicted"/>
<evidence type="ECO:0000313" key="2">
    <source>
        <dbReference type="EMBL" id="PFH48864.1"/>
    </source>
</evidence>
<dbReference type="EMBL" id="KZ302047">
    <property type="protein sequence ID" value="PFH48864.1"/>
    <property type="molecule type" value="Genomic_DNA"/>
</dbReference>
<sequence>MHSNQRSPSSIRHPSNRCHRDYLPRQLRALIRFRAMFNHPLMDQTSQTCAS</sequence>
<feature type="compositionally biased region" description="Polar residues" evidence="1">
    <location>
        <begin position="1"/>
        <end position="13"/>
    </location>
</feature>
<dbReference type="Proteomes" id="UP000242287">
    <property type="component" value="Unassembled WGS sequence"/>
</dbReference>
<gene>
    <name evidence="2" type="ORF">AMATHDRAFT_64376</name>
</gene>
<evidence type="ECO:0000256" key="1">
    <source>
        <dbReference type="SAM" id="MobiDB-lite"/>
    </source>
</evidence>
<dbReference type="AlphaFoldDB" id="A0A2A9NHR2"/>